<organism evidence="1 2">
    <name type="scientific">Nonomuraea marmarensis</name>
    <dbReference type="NCBI Taxonomy" id="3351344"/>
    <lineage>
        <taxon>Bacteria</taxon>
        <taxon>Bacillati</taxon>
        <taxon>Actinomycetota</taxon>
        <taxon>Actinomycetes</taxon>
        <taxon>Streptosporangiales</taxon>
        <taxon>Streptosporangiaceae</taxon>
        <taxon>Nonomuraea</taxon>
    </lineage>
</organism>
<name>A0ABW7AUD9_9ACTN</name>
<gene>
    <name evidence="1" type="ORF">ACFLIM_48540</name>
</gene>
<dbReference type="RefSeq" id="WP_393177415.1">
    <property type="nucleotide sequence ID" value="NZ_JBICRM010000065.1"/>
</dbReference>
<protein>
    <submittedName>
        <fullName evidence="1">DUF6313 family protein</fullName>
    </submittedName>
</protein>
<comment type="caution">
    <text evidence="1">The sequence shown here is derived from an EMBL/GenBank/DDBJ whole genome shotgun (WGS) entry which is preliminary data.</text>
</comment>
<dbReference type="InterPro" id="IPR046280">
    <property type="entry name" value="DUF6313"/>
</dbReference>
<evidence type="ECO:0000313" key="1">
    <source>
        <dbReference type="EMBL" id="MFG1711035.1"/>
    </source>
</evidence>
<accession>A0ABW7AUD9</accession>
<reference evidence="1 2" key="1">
    <citation type="submission" date="2024-10" db="EMBL/GenBank/DDBJ databases">
        <authorList>
            <person name="Topkara A.R."/>
            <person name="Saygin H."/>
        </authorList>
    </citation>
    <scope>NUCLEOTIDE SEQUENCE [LARGE SCALE GENOMIC DNA]</scope>
    <source>
        <strain evidence="1 2">M3C6</strain>
    </source>
</reference>
<dbReference type="Proteomes" id="UP001603978">
    <property type="component" value="Unassembled WGS sequence"/>
</dbReference>
<proteinExistence type="predicted"/>
<keyword evidence="2" id="KW-1185">Reference proteome</keyword>
<evidence type="ECO:0000313" key="2">
    <source>
        <dbReference type="Proteomes" id="UP001603978"/>
    </source>
</evidence>
<sequence length="84" mass="9618">MRSLMDLHQEGEGGKKFAELFAGNPHGGRWSIAEDHWERTVRELLHRSVEMEKLSRREAVRKAETVAQGFLWGLAKVGRCPWCG</sequence>
<dbReference type="Pfam" id="PF19832">
    <property type="entry name" value="DUF6313"/>
    <property type="match status" value="1"/>
</dbReference>
<dbReference type="EMBL" id="JBICRM010000065">
    <property type="protein sequence ID" value="MFG1711035.1"/>
    <property type="molecule type" value="Genomic_DNA"/>
</dbReference>